<dbReference type="GO" id="GO:0005829">
    <property type="term" value="C:cytosol"/>
    <property type="evidence" value="ECO:0000318"/>
    <property type="project" value="GO_Central"/>
</dbReference>
<gene>
    <name evidence="1" type="primary">WBGene00116836</name>
</gene>
<protein>
    <submittedName>
        <fullName evidence="1">Uncharacterized protein</fullName>
    </submittedName>
</protein>
<dbReference type="OrthoDB" id="5791544at2759"/>
<reference evidence="2" key="1">
    <citation type="journal article" date="2008" name="Nat. Genet.">
        <title>The Pristionchus pacificus genome provides a unique perspective on nematode lifestyle and parasitism.</title>
        <authorList>
            <person name="Dieterich C."/>
            <person name="Clifton S.W."/>
            <person name="Schuster L.N."/>
            <person name="Chinwalla A."/>
            <person name="Delehaunty K."/>
            <person name="Dinkelacker I."/>
            <person name="Fulton L."/>
            <person name="Fulton R."/>
            <person name="Godfrey J."/>
            <person name="Minx P."/>
            <person name="Mitreva M."/>
            <person name="Roeseler W."/>
            <person name="Tian H."/>
            <person name="Witte H."/>
            <person name="Yang S.P."/>
            <person name="Wilson R.K."/>
            <person name="Sommer R.J."/>
        </authorList>
    </citation>
    <scope>NUCLEOTIDE SEQUENCE [LARGE SCALE GENOMIC DNA]</scope>
    <source>
        <strain evidence="2">PS312</strain>
    </source>
</reference>
<accession>A0A2A6CZJ7</accession>
<sequence>MFLHLRRSRILAGLSAILLSIGVISIYLSRTSQLADYTLPTSERIDRICTTKRTKCFQVVDRKIDWNDEEVVSRNLEMVLPSGSTFTESVVRIVPVKRNATFADSDTRLWRVDGDDMGKDYLMAMSMIPFMTRVFRLGRKREEKKIALIGGGGTAILSHLRTLRDGFDATVVEKEKDVAELSKRWFDLGDATVVNENGVEWMRPKEGNVSRYDVIFIDACERQSAQHCPDPLFTKDENVKNLRQMLNDDTRALVVINFEIYNALKWEMLHQQMSVLLSSFPHCVSVDLKKGVNMIVGCLTRPLPFHDKENPRASLDASMYFVVQQFAEAIQELQYGHIFNEFGVHAMIDGKRETIQHPADKEVD</sequence>
<organism evidence="1 2">
    <name type="scientific">Pristionchus pacificus</name>
    <name type="common">Parasitic nematode worm</name>
    <dbReference type="NCBI Taxonomy" id="54126"/>
    <lineage>
        <taxon>Eukaryota</taxon>
        <taxon>Metazoa</taxon>
        <taxon>Ecdysozoa</taxon>
        <taxon>Nematoda</taxon>
        <taxon>Chromadorea</taxon>
        <taxon>Rhabditida</taxon>
        <taxon>Rhabditina</taxon>
        <taxon>Diplogasteromorpha</taxon>
        <taxon>Diplogasteroidea</taxon>
        <taxon>Neodiplogasteridae</taxon>
        <taxon>Pristionchus</taxon>
    </lineage>
</organism>
<dbReference type="AlphaFoldDB" id="A0A2A6CZJ7"/>
<dbReference type="FunFam" id="3.40.50.150:FF:000955">
    <property type="match status" value="1"/>
</dbReference>
<dbReference type="PANTHER" id="PTHR11558">
    <property type="entry name" value="SPERMIDINE/SPERMINE SYNTHASE"/>
    <property type="match status" value="1"/>
</dbReference>
<evidence type="ECO:0000313" key="2">
    <source>
        <dbReference type="Proteomes" id="UP000005239"/>
    </source>
</evidence>
<dbReference type="PANTHER" id="PTHR11558:SF11">
    <property type="entry name" value="SPERMIDINE SYNTHASE"/>
    <property type="match status" value="1"/>
</dbReference>
<dbReference type="InterPro" id="IPR001045">
    <property type="entry name" value="Spermi_synthase"/>
</dbReference>
<name>A0A2A6CZJ7_PRIPA</name>
<keyword evidence="2" id="KW-1185">Reference proteome</keyword>
<dbReference type="GO" id="GO:0008295">
    <property type="term" value="P:spermidine biosynthetic process"/>
    <property type="evidence" value="ECO:0000318"/>
    <property type="project" value="GO_Central"/>
</dbReference>
<dbReference type="InterPro" id="IPR029063">
    <property type="entry name" value="SAM-dependent_MTases_sf"/>
</dbReference>
<evidence type="ECO:0000313" key="1">
    <source>
        <dbReference type="EnsemblMetazoa" id="PPA27282.1"/>
    </source>
</evidence>
<dbReference type="GO" id="GO:0004766">
    <property type="term" value="F:spermidine synthase activity"/>
    <property type="evidence" value="ECO:0000318"/>
    <property type="project" value="GO_Central"/>
</dbReference>
<reference evidence="1" key="2">
    <citation type="submission" date="2022-06" db="UniProtKB">
        <authorList>
            <consortium name="EnsemblMetazoa"/>
        </authorList>
    </citation>
    <scope>IDENTIFICATION</scope>
    <source>
        <strain evidence="1">PS312</strain>
    </source>
</reference>
<dbReference type="EnsemblMetazoa" id="PPA27282.1">
    <property type="protein sequence ID" value="PPA27282.1"/>
    <property type="gene ID" value="WBGene00116836"/>
</dbReference>
<dbReference type="SUPFAM" id="SSF53335">
    <property type="entry name" value="S-adenosyl-L-methionine-dependent methyltransferases"/>
    <property type="match status" value="1"/>
</dbReference>
<accession>A0A8R1UJ71</accession>
<dbReference type="Proteomes" id="UP000005239">
    <property type="component" value="Unassembled WGS sequence"/>
</dbReference>
<dbReference type="Gene3D" id="3.40.50.150">
    <property type="entry name" value="Vaccinia Virus protein VP39"/>
    <property type="match status" value="1"/>
</dbReference>
<proteinExistence type="predicted"/>